<name>J9GUD5_9ZZZZ</name>
<sequence>ELDPVSPNVLTCPQPLITRLIPVIVVGQASIPGAWRALPTIFNKIGFLGGL</sequence>
<feature type="non-terminal residue" evidence="1">
    <location>
        <position position="1"/>
    </location>
</feature>
<comment type="caution">
    <text evidence="1">The sequence shown here is derived from an EMBL/GenBank/DDBJ whole genome shotgun (WGS) entry which is preliminary data.</text>
</comment>
<protein>
    <submittedName>
        <fullName evidence="1">Uncharacterized protein</fullName>
    </submittedName>
</protein>
<reference evidence="1" key="1">
    <citation type="journal article" date="2012" name="PLoS ONE">
        <title>Gene sets for utilization of primary and secondary nutrition supplies in the distal gut of endangered iberian lynx.</title>
        <authorList>
            <person name="Alcaide M."/>
            <person name="Messina E."/>
            <person name="Richter M."/>
            <person name="Bargiela R."/>
            <person name="Peplies J."/>
            <person name="Huws S.A."/>
            <person name="Newbold C.J."/>
            <person name="Golyshin P.N."/>
            <person name="Simon M.A."/>
            <person name="Lopez G."/>
            <person name="Yakimov M.M."/>
            <person name="Ferrer M."/>
        </authorList>
    </citation>
    <scope>NUCLEOTIDE SEQUENCE</scope>
</reference>
<proteinExistence type="predicted"/>
<gene>
    <name evidence="1" type="ORF">EVA_05482</name>
</gene>
<evidence type="ECO:0000313" key="1">
    <source>
        <dbReference type="EMBL" id="EJX06413.1"/>
    </source>
</evidence>
<organism evidence="1">
    <name type="scientific">gut metagenome</name>
    <dbReference type="NCBI Taxonomy" id="749906"/>
    <lineage>
        <taxon>unclassified sequences</taxon>
        <taxon>metagenomes</taxon>
        <taxon>organismal metagenomes</taxon>
    </lineage>
</organism>
<dbReference type="EMBL" id="AMCI01001168">
    <property type="protein sequence ID" value="EJX06413.1"/>
    <property type="molecule type" value="Genomic_DNA"/>
</dbReference>
<dbReference type="AlphaFoldDB" id="J9GUD5"/>
<accession>J9GUD5</accession>